<accession>D3A0D2</accession>
<protein>
    <submittedName>
        <fullName evidence="1">Uncharacterized protein</fullName>
    </submittedName>
</protein>
<reference evidence="1 2" key="1">
    <citation type="submission" date="2009-10" db="EMBL/GenBank/DDBJ databases">
        <authorList>
            <person name="Weinstock G."/>
            <person name="Sodergren E."/>
            <person name="Clifton S."/>
            <person name="Fulton L."/>
            <person name="Fulton B."/>
            <person name="Courtney L."/>
            <person name="Fronick C."/>
            <person name="Harrison M."/>
            <person name="Strong C."/>
            <person name="Farmer C."/>
            <person name="Delahaunty K."/>
            <person name="Markovic C."/>
            <person name="Hall O."/>
            <person name="Minx P."/>
            <person name="Tomlinson C."/>
            <person name="Mitreva M."/>
            <person name="Nelson J."/>
            <person name="Hou S."/>
            <person name="Wollam A."/>
            <person name="Pepin K.H."/>
            <person name="Johnson M."/>
            <person name="Bhonagiri V."/>
            <person name="Nash W.E."/>
            <person name="Warren W."/>
            <person name="Chinwalla A."/>
            <person name="Mardis E.R."/>
            <person name="Wilson R.K."/>
        </authorList>
    </citation>
    <scope>NUCLEOTIDE SEQUENCE [LARGE SCALE GENOMIC DNA]</scope>
    <source>
        <strain evidence="2">ATCC 25996 / DSM 4631 / NCTC 10774 / M26</strain>
    </source>
</reference>
<proteinExistence type="predicted"/>
<evidence type="ECO:0000313" key="1">
    <source>
        <dbReference type="EMBL" id="EFC87214.1"/>
    </source>
</evidence>
<dbReference type="EMBL" id="ACDX02000026">
    <property type="protein sequence ID" value="EFC87214.1"/>
    <property type="molecule type" value="Genomic_DNA"/>
</dbReference>
<gene>
    <name evidence="1" type="ORF">NEIMUCOT_06368</name>
</gene>
<organism evidence="1 2">
    <name type="scientific">Neisseria mucosa (strain ATCC 25996 / DSM 4631 / NCTC 10774 / M26)</name>
    <dbReference type="NCBI Taxonomy" id="546266"/>
    <lineage>
        <taxon>Bacteria</taxon>
        <taxon>Pseudomonadati</taxon>
        <taxon>Pseudomonadota</taxon>
        <taxon>Betaproteobacteria</taxon>
        <taxon>Neisseriales</taxon>
        <taxon>Neisseriaceae</taxon>
        <taxon>Neisseria</taxon>
    </lineage>
</organism>
<dbReference type="Proteomes" id="UP000003344">
    <property type="component" value="Unassembled WGS sequence"/>
</dbReference>
<dbReference type="AlphaFoldDB" id="D3A0D2"/>
<comment type="caution">
    <text evidence="1">The sequence shown here is derived from an EMBL/GenBank/DDBJ whole genome shotgun (WGS) entry which is preliminary data.</text>
</comment>
<name>D3A0D2_NEIM2</name>
<sequence length="40" mass="4531">MSDILLNRGWYSMQLYIRSSEKTSSIYSGLTLNQYGVASP</sequence>
<evidence type="ECO:0000313" key="2">
    <source>
        <dbReference type="Proteomes" id="UP000003344"/>
    </source>
</evidence>